<keyword evidence="3" id="KW-1185">Reference proteome</keyword>
<evidence type="ECO:0000313" key="2">
    <source>
        <dbReference type="EMBL" id="RZT86339.1"/>
    </source>
</evidence>
<feature type="domain" description="Methyltransferase type 11" evidence="1">
    <location>
        <begin position="32"/>
        <end position="131"/>
    </location>
</feature>
<dbReference type="CDD" id="cd02440">
    <property type="entry name" value="AdoMet_MTases"/>
    <property type="match status" value="1"/>
</dbReference>
<dbReference type="SUPFAM" id="SSF53335">
    <property type="entry name" value="S-adenosyl-L-methionine-dependent methyltransferases"/>
    <property type="match status" value="1"/>
</dbReference>
<dbReference type="Proteomes" id="UP000291591">
    <property type="component" value="Unassembled WGS sequence"/>
</dbReference>
<name>A0A4Q7V1A7_PSEST</name>
<sequence>MRRGNARQQREVAELLDGLPGRTGARAPSDVVEVGCGPGVLLGMLAGRTTTGHLTGIDPSPGMRLMAARSTAPAVADDRVRIRPGDAGCTGLPDAVADVVVSVNSVAIWPDLDAGIEELGRVLRPDGYLVLSWHGGSAPSRSGAAMSLTAEQLDRVDRALSARFGDVRRELTTRCTVFVAHRCLAGSPRSPERPEGSPRSA</sequence>
<dbReference type="GO" id="GO:0032259">
    <property type="term" value="P:methylation"/>
    <property type="evidence" value="ECO:0007669"/>
    <property type="project" value="UniProtKB-KW"/>
</dbReference>
<evidence type="ECO:0000313" key="3">
    <source>
        <dbReference type="Proteomes" id="UP000291591"/>
    </source>
</evidence>
<dbReference type="AlphaFoldDB" id="A0A4Q7V1A7"/>
<dbReference type="EMBL" id="SHKL01000001">
    <property type="protein sequence ID" value="RZT86339.1"/>
    <property type="molecule type" value="Genomic_DNA"/>
</dbReference>
<dbReference type="GO" id="GO:0008757">
    <property type="term" value="F:S-adenosylmethionine-dependent methyltransferase activity"/>
    <property type="evidence" value="ECO:0007669"/>
    <property type="project" value="InterPro"/>
</dbReference>
<gene>
    <name evidence="2" type="ORF">EV383_3232</name>
</gene>
<comment type="caution">
    <text evidence="2">The sequence shown here is derived from an EMBL/GenBank/DDBJ whole genome shotgun (WGS) entry which is preliminary data.</text>
</comment>
<organism evidence="2 3">
    <name type="scientific">Pseudonocardia sediminis</name>
    <dbReference type="NCBI Taxonomy" id="1397368"/>
    <lineage>
        <taxon>Bacteria</taxon>
        <taxon>Bacillati</taxon>
        <taxon>Actinomycetota</taxon>
        <taxon>Actinomycetes</taxon>
        <taxon>Pseudonocardiales</taxon>
        <taxon>Pseudonocardiaceae</taxon>
        <taxon>Pseudonocardia</taxon>
    </lineage>
</organism>
<dbReference type="InterPro" id="IPR050508">
    <property type="entry name" value="Methyltransf_Superfamily"/>
</dbReference>
<dbReference type="RefSeq" id="WP_165438368.1">
    <property type="nucleotide sequence ID" value="NZ_SHKL01000001.1"/>
</dbReference>
<dbReference type="InterPro" id="IPR013216">
    <property type="entry name" value="Methyltransf_11"/>
</dbReference>
<protein>
    <submittedName>
        <fullName evidence="2">Methyltransferase family protein</fullName>
    </submittedName>
</protein>
<proteinExistence type="predicted"/>
<dbReference type="Gene3D" id="3.40.50.150">
    <property type="entry name" value="Vaccinia Virus protein VP39"/>
    <property type="match status" value="1"/>
</dbReference>
<reference evidence="2 3" key="1">
    <citation type="submission" date="2019-02" db="EMBL/GenBank/DDBJ databases">
        <title>Sequencing the genomes of 1000 actinobacteria strains.</title>
        <authorList>
            <person name="Klenk H.-P."/>
        </authorList>
    </citation>
    <scope>NUCLEOTIDE SEQUENCE [LARGE SCALE GENOMIC DNA]</scope>
    <source>
        <strain evidence="2 3">DSM 45779</strain>
    </source>
</reference>
<dbReference type="PANTHER" id="PTHR42912">
    <property type="entry name" value="METHYLTRANSFERASE"/>
    <property type="match status" value="1"/>
</dbReference>
<keyword evidence="2" id="KW-0808">Transferase</keyword>
<keyword evidence="2" id="KW-0489">Methyltransferase</keyword>
<evidence type="ECO:0000259" key="1">
    <source>
        <dbReference type="Pfam" id="PF08241"/>
    </source>
</evidence>
<dbReference type="InterPro" id="IPR029063">
    <property type="entry name" value="SAM-dependent_MTases_sf"/>
</dbReference>
<accession>A0A4Q7V1A7</accession>
<dbReference type="Pfam" id="PF08241">
    <property type="entry name" value="Methyltransf_11"/>
    <property type="match status" value="1"/>
</dbReference>